<feature type="chain" id="PRO_5046265196" evidence="3">
    <location>
        <begin position="25"/>
        <end position="249"/>
    </location>
</feature>
<protein>
    <submittedName>
        <fullName evidence="4">DUF2057 domain-containing protein</fullName>
    </submittedName>
</protein>
<dbReference type="PANTHER" id="PTHR38108:SF1">
    <property type="entry name" value="UPF0319 PROTEIN YCCT"/>
    <property type="match status" value="1"/>
</dbReference>
<proteinExistence type="inferred from homology"/>
<feature type="signal peptide" evidence="3">
    <location>
        <begin position="1"/>
        <end position="24"/>
    </location>
</feature>
<dbReference type="PANTHER" id="PTHR38108">
    <property type="entry name" value="UPF0319 PROTEIN YCCT"/>
    <property type="match status" value="1"/>
</dbReference>
<reference evidence="4 5" key="1">
    <citation type="submission" date="2020-09" db="EMBL/GenBank/DDBJ databases">
        <title>Marinomonas sp. nov., isolated from the cysticercosis algae of Qingdao, China.</title>
        <authorList>
            <person name="Sun X."/>
        </authorList>
    </citation>
    <scope>NUCLEOTIDE SEQUENCE [LARGE SCALE GENOMIC DNA]</scope>
    <source>
        <strain evidence="4 5">SM2066</strain>
    </source>
</reference>
<comment type="similarity">
    <text evidence="1">Belongs to the UPF0319 family.</text>
</comment>
<dbReference type="Proteomes" id="UP000604161">
    <property type="component" value="Unassembled WGS sequence"/>
</dbReference>
<sequence>MSLKKRLIEYCVLFSSMLVVPIQAATFEVPRSFEIMYVDLEGTGKFGNDFKIEVSAGAHQIVIRFNKLLRSGGDTEVYQSEPIVLDLVFEKDVSLIIKAPYISNQKQAESYLKAPKYTISDKLSGKSVEYQQHILPTQSGLQNTRDYVDEIEQLTSETRPKNHTYIDKNIAFSERPFTAPLIMSDDMSLDMMKFWYNQSDEVTRKELRIWISDALYQSKLSSIQFEMSQLWYTKANSSEQEAFELWFTH</sequence>
<evidence type="ECO:0000256" key="2">
    <source>
        <dbReference type="ARBA" id="ARBA00022729"/>
    </source>
</evidence>
<evidence type="ECO:0000256" key="1">
    <source>
        <dbReference type="ARBA" id="ARBA00008490"/>
    </source>
</evidence>
<dbReference type="Pfam" id="PF09829">
    <property type="entry name" value="DUF2057"/>
    <property type="match status" value="1"/>
</dbReference>
<dbReference type="EMBL" id="JACYFC010000005">
    <property type="protein sequence ID" value="MBD5772295.1"/>
    <property type="molecule type" value="Genomic_DNA"/>
</dbReference>
<evidence type="ECO:0000256" key="3">
    <source>
        <dbReference type="SAM" id="SignalP"/>
    </source>
</evidence>
<keyword evidence="5" id="KW-1185">Reference proteome</keyword>
<keyword evidence="2 3" id="KW-0732">Signal</keyword>
<dbReference type="RefSeq" id="WP_191595679.1">
    <property type="nucleotide sequence ID" value="NZ_JACYFC010000005.1"/>
</dbReference>
<evidence type="ECO:0000313" key="4">
    <source>
        <dbReference type="EMBL" id="MBD5772295.1"/>
    </source>
</evidence>
<gene>
    <name evidence="4" type="ORF">IF202_14745</name>
</gene>
<name>A0ABR8P1Z5_9GAMM</name>
<evidence type="ECO:0000313" key="5">
    <source>
        <dbReference type="Proteomes" id="UP000604161"/>
    </source>
</evidence>
<comment type="caution">
    <text evidence="4">The sequence shown here is derived from an EMBL/GenBank/DDBJ whole genome shotgun (WGS) entry which is preliminary data.</text>
</comment>
<accession>A0ABR8P1Z5</accession>
<organism evidence="4 5">
    <name type="scientific">Marinomonas colpomeniae</name>
    <dbReference type="NCBI Taxonomy" id="2774408"/>
    <lineage>
        <taxon>Bacteria</taxon>
        <taxon>Pseudomonadati</taxon>
        <taxon>Pseudomonadota</taxon>
        <taxon>Gammaproteobacteria</taxon>
        <taxon>Oceanospirillales</taxon>
        <taxon>Oceanospirillaceae</taxon>
        <taxon>Marinomonas</taxon>
    </lineage>
</organism>
<dbReference type="InterPro" id="IPR018635">
    <property type="entry name" value="UPF0319"/>
</dbReference>